<evidence type="ECO:0000256" key="2">
    <source>
        <dbReference type="ARBA" id="ARBA00022737"/>
    </source>
</evidence>
<reference evidence="5" key="1">
    <citation type="submission" date="2025-08" db="UniProtKB">
        <authorList>
            <consortium name="RefSeq"/>
        </authorList>
    </citation>
    <scope>IDENTIFICATION</scope>
    <source>
        <tissue evidence="5">Liver</tissue>
    </source>
</reference>
<evidence type="ECO:0000313" key="5">
    <source>
        <dbReference type="RefSeq" id="XP_040590844.1"/>
    </source>
</evidence>
<feature type="region of interest" description="Disordered" evidence="3">
    <location>
        <begin position="572"/>
        <end position="592"/>
    </location>
</feature>
<evidence type="ECO:0000256" key="3">
    <source>
        <dbReference type="SAM" id="MobiDB-lite"/>
    </source>
</evidence>
<dbReference type="Gene3D" id="3.80.10.10">
    <property type="entry name" value="Ribonuclease Inhibitor"/>
    <property type="match status" value="1"/>
</dbReference>
<dbReference type="RefSeq" id="XP_040590844.1">
    <property type="nucleotide sequence ID" value="XM_040734910.1"/>
</dbReference>
<keyword evidence="4" id="KW-1185">Reference proteome</keyword>
<dbReference type="SUPFAM" id="SSF52047">
    <property type="entry name" value="RNI-like"/>
    <property type="match status" value="1"/>
</dbReference>
<keyword evidence="2" id="KW-0677">Repeat</keyword>
<sequence length="621" mass="69844">MSVGFRGAVDGIGRITERIYSLDLSIVPVYIKARMNSPSSLKLLAIRSLLKDEALAISALKTLPMELFPPLFQGAFDGKQTNILRAMVAAWPFRCLPVGALMKTPELEILKAVLDGLDLLIKQKDRPRSCKLEVLDLRDAQHNFWSVWAGSEHGGCSPDVVSESQPVVSLHTQHGKQAVTVMMNLSLKSRYLCKSLKYFHWWAKQRKDVLQVICEKLEFGALPVYKPLKLLEVFEPSSIQELEVNARWDLKTLAMFAPGLGQMRNLQKLLVNEIFTPVEWITNREMREWSFREIISQFFQLNKLQHLYLNGFFFLNKRLDQVLRYLESPLQTLAITNCTLSESDMRYLSQCPSVLQLTYLEISSVTFSDLSQALLGRLLKKLTATLRTLKLKGCMLTDYQLGDFLPALSQCSQLVEVNFVRNLLIISSLKKLLQHTANLKKLTLEMYPAPVEVYDDNVDVLPQRFAQHCSGLLETLRGIREPNKVYFFSNRCRRCREFCVYEQDVSLCSLYSCIHLYLAATEEELTASRPLREGRPEYDGATGGNARGSFVCLPGGLVVRIRRSHRCGPRWTGYGQRAAATPSPRSPAAAPALPGGAAASACSGQPPCLPVRGPDGQLHCL</sequence>
<gene>
    <name evidence="5" type="primary">LOC121135765</name>
</gene>
<proteinExistence type="predicted"/>
<dbReference type="Proteomes" id="UP000886700">
    <property type="component" value="Unplaced"/>
</dbReference>
<evidence type="ECO:0000313" key="4">
    <source>
        <dbReference type="Proteomes" id="UP000886700"/>
    </source>
</evidence>
<keyword evidence="1" id="KW-0433">Leucine-rich repeat</keyword>
<organism evidence="4 5">
    <name type="scientific">Mesocricetus auratus</name>
    <name type="common">Golden hamster</name>
    <dbReference type="NCBI Taxonomy" id="10036"/>
    <lineage>
        <taxon>Eukaryota</taxon>
        <taxon>Metazoa</taxon>
        <taxon>Chordata</taxon>
        <taxon>Craniata</taxon>
        <taxon>Vertebrata</taxon>
        <taxon>Euteleostomi</taxon>
        <taxon>Mammalia</taxon>
        <taxon>Eutheria</taxon>
        <taxon>Euarchontoglires</taxon>
        <taxon>Glires</taxon>
        <taxon>Rodentia</taxon>
        <taxon>Myomorpha</taxon>
        <taxon>Muroidea</taxon>
        <taxon>Cricetidae</taxon>
        <taxon>Cricetinae</taxon>
        <taxon>Mesocricetus</taxon>
    </lineage>
</organism>
<evidence type="ECO:0000256" key="1">
    <source>
        <dbReference type="ARBA" id="ARBA00022614"/>
    </source>
</evidence>
<dbReference type="GeneID" id="121135765"/>
<dbReference type="PANTHER" id="PTHR14224">
    <property type="entry name" value="SIMILAR TO PREFERENTIALLY EXPRESSED ANTIGEN IN MELANOMA-LIKE 3"/>
    <property type="match status" value="1"/>
</dbReference>
<protein>
    <submittedName>
        <fullName evidence="5">PRAME family member 12-like</fullName>
    </submittedName>
</protein>
<dbReference type="PANTHER" id="PTHR14224:SF108">
    <property type="entry name" value="PRAME LIKE 11-RELATED"/>
    <property type="match status" value="1"/>
</dbReference>
<dbReference type="InterPro" id="IPR050694">
    <property type="entry name" value="LRRC14/PRAME"/>
</dbReference>
<name>A0ABM2WJ36_MESAU</name>
<accession>A0ABM2WJ36</accession>
<feature type="compositionally biased region" description="Low complexity" evidence="3">
    <location>
        <begin position="578"/>
        <end position="592"/>
    </location>
</feature>
<dbReference type="InterPro" id="IPR032675">
    <property type="entry name" value="LRR_dom_sf"/>
</dbReference>